<protein>
    <submittedName>
        <fullName evidence="2">Uncharacterized protein</fullName>
    </submittedName>
</protein>
<organism evidence="2 3">
    <name type="scientific">Vibrio anguillarum</name>
    <name type="common">Listonella anguillarum</name>
    <dbReference type="NCBI Taxonomy" id="55601"/>
    <lineage>
        <taxon>Bacteria</taxon>
        <taxon>Pseudomonadati</taxon>
        <taxon>Pseudomonadota</taxon>
        <taxon>Gammaproteobacteria</taxon>
        <taxon>Vibrionales</taxon>
        <taxon>Vibrionaceae</taxon>
        <taxon>Vibrio</taxon>
    </lineage>
</organism>
<dbReference type="EMBL" id="CP034672">
    <property type="protein sequence ID" value="AZS26357.1"/>
    <property type="molecule type" value="Genomic_DNA"/>
</dbReference>
<dbReference type="AlphaFoldDB" id="A0A7U6FS88"/>
<gene>
    <name evidence="2" type="ORF">DYL72_15745</name>
</gene>
<reference evidence="2 3" key="1">
    <citation type="submission" date="2018-12" db="EMBL/GenBank/DDBJ databases">
        <title>Characterization and Draft Genome of Vibrio anguillarum J360 Marine Pathogen Isolated from an Outbreak in Lumpfish (Cyclopterus lumpus).</title>
        <authorList>
            <person name="Vasquez J.I."/>
            <person name="Cao T."/>
            <person name="Chakraborty S."/>
            <person name="Gnanagobal H."/>
            <person name="Wescot J."/>
            <person name="Boyce D."/>
            <person name="Santander J."/>
        </authorList>
    </citation>
    <scope>NUCLEOTIDE SEQUENCE [LARGE SCALE GENOMIC DNA]</scope>
    <source>
        <strain evidence="2 3">J360</strain>
    </source>
</reference>
<evidence type="ECO:0000313" key="3">
    <source>
        <dbReference type="Proteomes" id="UP000256923"/>
    </source>
</evidence>
<accession>A0A7U6FS88</accession>
<dbReference type="RefSeq" id="WP_116285176.1">
    <property type="nucleotide sequence ID" value="NZ_CP034672.1"/>
</dbReference>
<evidence type="ECO:0000313" key="2">
    <source>
        <dbReference type="EMBL" id="AZS26357.1"/>
    </source>
</evidence>
<feature type="region of interest" description="Disordered" evidence="1">
    <location>
        <begin position="308"/>
        <end position="337"/>
    </location>
</feature>
<sequence length="337" mass="37464">MGKSSILPTSAFVNGTLNDFASHAALSFIETQSHTSSQVGKVPYMADLVFDELQARGNPIATIMTSDMFNYQNHINHYESGRPETMFDMARVIDIAGRSQCESGRFIANIQDSAPSHSYQAAEMYLTNAVRDQVVLRCSQVTLASCREMLSGTPLTKEMVYGHYKEHVTDALEASINKQQDIAVSMVALNNLKESALKNYDFVDFLKAHGASLDNTSAMNSDKLLRIKLDCDGQGIEIPTTFKTLVDASVDFSNRHTSLKDTDLPVGSQEIYAILGRENINFTSHDFTREVLIKDSELPLEHERFMESLAQNNPKTKSTEPQSLTELLNQNMDSPSM</sequence>
<evidence type="ECO:0000256" key="1">
    <source>
        <dbReference type="SAM" id="MobiDB-lite"/>
    </source>
</evidence>
<proteinExistence type="predicted"/>
<feature type="compositionally biased region" description="Polar residues" evidence="1">
    <location>
        <begin position="309"/>
        <end position="337"/>
    </location>
</feature>
<name>A0A7U6FS88_VIBAN</name>
<dbReference type="Proteomes" id="UP000256923">
    <property type="component" value="Chromosome 1"/>
</dbReference>